<reference evidence="6" key="1">
    <citation type="submission" date="2023-01" db="EMBL/GenBank/DDBJ databases">
        <title>Human gut microbiome strain richness.</title>
        <authorList>
            <person name="Chen-Liaw A."/>
        </authorList>
    </citation>
    <scope>NUCLEOTIDE SEQUENCE</scope>
    <source>
        <strain evidence="6">1001095st1_G4_1001095IJ_161003</strain>
    </source>
</reference>
<dbReference type="InterPro" id="IPR001091">
    <property type="entry name" value="RM_Methyltransferase"/>
</dbReference>
<keyword evidence="4" id="KW-0680">Restriction system</keyword>
<dbReference type="Gene3D" id="3.40.50.150">
    <property type="entry name" value="Vaccinia Virus protein VP39"/>
    <property type="match status" value="1"/>
</dbReference>
<dbReference type="EMBL" id="JAQMJT010000002">
    <property type="protein sequence ID" value="MDB8613451.1"/>
    <property type="molecule type" value="Genomic_DNA"/>
</dbReference>
<evidence type="ECO:0000256" key="3">
    <source>
        <dbReference type="ARBA" id="ARBA00022679"/>
    </source>
</evidence>
<gene>
    <name evidence="6" type="ORF">PNU26_03410</name>
</gene>
<dbReference type="GO" id="GO:0008170">
    <property type="term" value="F:N-methyltransferase activity"/>
    <property type="evidence" value="ECO:0007669"/>
    <property type="project" value="InterPro"/>
</dbReference>
<evidence type="ECO:0000313" key="7">
    <source>
        <dbReference type="Proteomes" id="UP001210204"/>
    </source>
</evidence>
<keyword evidence="2" id="KW-0489">Methyltransferase</keyword>
<dbReference type="AlphaFoldDB" id="A0AAW6D3N5"/>
<sequence>MSQDFIERLRKNEKEGAVAYVKELLKQAREDRRNDDVDKLEKLVRLLNTKKYGLVWEEHTELVEEEMKTKIPVFIEDETKKIVDNLDSESYNFLLEGDNLHSLHLLKKTHTGAIDVIYIDPPYNTGARNWKYNNNYIDYKDSYKHSKWISMMKSRLDCARLLLKEDGVLVCAIDENEVATLKLLLEEVFGDEFTVDVVTIVQNPRGIQGNNFSYINEFALFVYKKNYKVIFEKEVDEVDIAWSSLRNWGGESLRSDAKNCFYGIKIKNGKIVGFEEVLDDSEHPQKNRFLEDGTVVVYPIDNSGIERKWRYARQTVESIWHILRATFKKGIWDIEIGKPYAPYKTVWTDKKYDANEYGTQLINSMVPNNDFDFPKSLWNVYECLYATTKEKEDAIILDFFAGSGTTGHAVEMLNKLCGGNRTYILATNNAIGEKKEREFKKTIGAPEEYEVEYSVYEEKYGICSSITYPRLKAVSEGFIHKKDFKEVLFEKKLTPNILKRLDSLKIDIDTIVELNKEVYDKVDIVFEDSSVKIIGVNKKGKTVKGIPHNLKYFKTDFVVKEDFPDVSLEYELLNYVTPLVELEFGVDISNPKVQVILSEDQLDKMDETDFVDNSTLFIHPDIFFDANQKRILRDKNITIQEIPNYYFGKDIWS</sequence>
<dbReference type="GO" id="GO:0032259">
    <property type="term" value="P:methylation"/>
    <property type="evidence" value="ECO:0007669"/>
    <property type="project" value="UniProtKB-KW"/>
</dbReference>
<dbReference type="RefSeq" id="WP_195918112.1">
    <property type="nucleotide sequence ID" value="NZ_JADOZZ010000009.1"/>
</dbReference>
<evidence type="ECO:0000256" key="4">
    <source>
        <dbReference type="ARBA" id="ARBA00022747"/>
    </source>
</evidence>
<accession>A0AAW6D3N5</accession>
<protein>
    <submittedName>
        <fullName evidence="6">Site-specific DNA-methyltransferase</fullName>
    </submittedName>
</protein>
<dbReference type="SUPFAM" id="SSF53335">
    <property type="entry name" value="S-adenosyl-L-methionine-dependent methyltransferases"/>
    <property type="match status" value="1"/>
</dbReference>
<dbReference type="Proteomes" id="UP001210204">
    <property type="component" value="Unassembled WGS sequence"/>
</dbReference>
<dbReference type="GO" id="GO:0009307">
    <property type="term" value="P:DNA restriction-modification system"/>
    <property type="evidence" value="ECO:0007669"/>
    <property type="project" value="UniProtKB-KW"/>
</dbReference>
<dbReference type="PROSITE" id="PS00092">
    <property type="entry name" value="N6_MTASE"/>
    <property type="match status" value="1"/>
</dbReference>
<name>A0AAW6D3N5_STRSL</name>
<dbReference type="PRINTS" id="PR00508">
    <property type="entry name" value="S21N4MTFRASE"/>
</dbReference>
<evidence type="ECO:0000256" key="2">
    <source>
        <dbReference type="ARBA" id="ARBA00022603"/>
    </source>
</evidence>
<comment type="similarity">
    <text evidence="1">Belongs to the N(4)/N(6)-methyltransferase family.</text>
</comment>
<organism evidence="6 7">
    <name type="scientific">Streptococcus salivarius</name>
    <dbReference type="NCBI Taxonomy" id="1304"/>
    <lineage>
        <taxon>Bacteria</taxon>
        <taxon>Bacillati</taxon>
        <taxon>Bacillota</taxon>
        <taxon>Bacilli</taxon>
        <taxon>Lactobacillales</taxon>
        <taxon>Streptococcaceae</taxon>
        <taxon>Streptococcus</taxon>
    </lineage>
</organism>
<keyword evidence="3" id="KW-0808">Transferase</keyword>
<evidence type="ECO:0000259" key="5">
    <source>
        <dbReference type="Pfam" id="PF01555"/>
    </source>
</evidence>
<evidence type="ECO:0000313" key="6">
    <source>
        <dbReference type="EMBL" id="MDB8613451.1"/>
    </source>
</evidence>
<evidence type="ECO:0000256" key="1">
    <source>
        <dbReference type="ARBA" id="ARBA00006594"/>
    </source>
</evidence>
<comment type="caution">
    <text evidence="6">The sequence shown here is derived from an EMBL/GenBank/DDBJ whole genome shotgun (WGS) entry which is preliminary data.</text>
</comment>
<feature type="domain" description="DNA methylase N-4/N-6" evidence="5">
    <location>
        <begin position="114"/>
        <end position="439"/>
    </location>
</feature>
<dbReference type="Pfam" id="PF01555">
    <property type="entry name" value="N6_N4_Mtase"/>
    <property type="match status" value="1"/>
</dbReference>
<proteinExistence type="inferred from homology"/>
<dbReference type="InterPro" id="IPR029063">
    <property type="entry name" value="SAM-dependent_MTases_sf"/>
</dbReference>
<dbReference type="GO" id="GO:0003677">
    <property type="term" value="F:DNA binding"/>
    <property type="evidence" value="ECO:0007669"/>
    <property type="project" value="InterPro"/>
</dbReference>
<dbReference type="InterPro" id="IPR002941">
    <property type="entry name" value="DNA_methylase_N4/N6"/>
</dbReference>
<dbReference type="InterPro" id="IPR002052">
    <property type="entry name" value="DNA_methylase_N6_adenine_CS"/>
</dbReference>